<evidence type="ECO:0000256" key="4">
    <source>
        <dbReference type="ARBA" id="ARBA00023136"/>
    </source>
</evidence>
<gene>
    <name evidence="7" type="ORF">Pmar_PMAR011129</name>
</gene>
<dbReference type="RefSeq" id="XP_002779668.1">
    <property type="nucleotide sequence ID" value="XM_002779622.1"/>
</dbReference>
<feature type="region of interest" description="Disordered" evidence="5">
    <location>
        <begin position="240"/>
        <end position="361"/>
    </location>
</feature>
<evidence type="ECO:0000259" key="6">
    <source>
        <dbReference type="Pfam" id="PF04495"/>
    </source>
</evidence>
<dbReference type="InterPro" id="IPR024958">
    <property type="entry name" value="GRASP_PDZ"/>
</dbReference>
<dbReference type="OMA" id="WIADISP"/>
<accession>C5KVS8</accession>
<dbReference type="PANTHER" id="PTHR12893:SF0">
    <property type="entry name" value="GRASP65"/>
    <property type="match status" value="1"/>
</dbReference>
<evidence type="ECO:0000313" key="8">
    <source>
        <dbReference type="Proteomes" id="UP000007800"/>
    </source>
</evidence>
<reference evidence="7 8" key="1">
    <citation type="submission" date="2008-07" db="EMBL/GenBank/DDBJ databases">
        <authorList>
            <person name="El-Sayed N."/>
            <person name="Caler E."/>
            <person name="Inman J."/>
            <person name="Amedeo P."/>
            <person name="Hass B."/>
            <person name="Wortman J."/>
        </authorList>
    </citation>
    <scope>NUCLEOTIDE SEQUENCE [LARGE SCALE GENOMIC DNA]</scope>
    <source>
        <strain evidence="8">ATCC 50983 / TXsc</strain>
    </source>
</reference>
<dbReference type="AlphaFoldDB" id="C5KVS8"/>
<organism evidence="8">
    <name type="scientific">Perkinsus marinus (strain ATCC 50983 / TXsc)</name>
    <dbReference type="NCBI Taxonomy" id="423536"/>
    <lineage>
        <taxon>Eukaryota</taxon>
        <taxon>Sar</taxon>
        <taxon>Alveolata</taxon>
        <taxon>Perkinsozoa</taxon>
        <taxon>Perkinsea</taxon>
        <taxon>Perkinsida</taxon>
        <taxon>Perkinsidae</taxon>
        <taxon>Perkinsus</taxon>
    </lineage>
</organism>
<proteinExistence type="predicted"/>
<dbReference type="InterPro" id="IPR007583">
    <property type="entry name" value="GRASP55_65"/>
</dbReference>
<keyword evidence="3" id="KW-0333">Golgi apparatus</keyword>
<feature type="region of interest" description="Disordered" evidence="5">
    <location>
        <begin position="1"/>
        <end position="33"/>
    </location>
</feature>
<evidence type="ECO:0000256" key="1">
    <source>
        <dbReference type="ARBA" id="ARBA00004394"/>
    </source>
</evidence>
<evidence type="ECO:0000256" key="5">
    <source>
        <dbReference type="SAM" id="MobiDB-lite"/>
    </source>
</evidence>
<feature type="domain" description="PDZ GRASP-type" evidence="6">
    <location>
        <begin position="54"/>
        <end position="226"/>
    </location>
</feature>
<sequence>MMLMLTPTSDDEDNNIHDSDDDDQQQQQQHDDHPSMLMAVDSSTHIDEEKTLTLSVYSILTLELREVDVLPHTAWKGSSQGLLGITLHYEYVDDGRGHGLRVLEVFPHSPAHDAGLTPGYDYLIQMVYNNRILRDIQDLKDECHKYCTLEEEEGVHTLNDDNSPVGGRRHTLDIRVYNSKLGRVWIAHIKPYHHWPSSSSSSSHTSTSEGCLLGCDLGQGVLHRIPPLLLPPLHEHDDDDCRLTHGMNDNDDSSLHRKQVDEEEEEGEGGSSYTPPPLGDSRQQQQEKTDGHEGIPPPQPQPDDDHVSNEGGRSYIQEKEEEHDYHHGVNAHGHHHDDDGDDDEAVVVVPPNGRRKESDDDDMLISSNRLLSNVNDTSPVPGYIVESRNIN</sequence>
<feature type="compositionally biased region" description="Acidic residues" evidence="5">
    <location>
        <begin position="9"/>
        <end position="24"/>
    </location>
</feature>
<dbReference type="PANTHER" id="PTHR12893">
    <property type="entry name" value="GOLGI REASSEMBLY STACKING PROTEIN GRASP"/>
    <property type="match status" value="1"/>
</dbReference>
<name>C5KVS8_PERM5</name>
<keyword evidence="4" id="KW-0472">Membrane</keyword>
<keyword evidence="8" id="KW-1185">Reference proteome</keyword>
<dbReference type="GO" id="GO:0000139">
    <property type="term" value="C:Golgi membrane"/>
    <property type="evidence" value="ECO:0007669"/>
    <property type="project" value="UniProtKB-SubCell"/>
</dbReference>
<evidence type="ECO:0000313" key="7">
    <source>
        <dbReference type="EMBL" id="EER11463.1"/>
    </source>
</evidence>
<evidence type="ECO:0000256" key="2">
    <source>
        <dbReference type="ARBA" id="ARBA00022737"/>
    </source>
</evidence>
<keyword evidence="2" id="KW-0677">Repeat</keyword>
<dbReference type="EMBL" id="GG676694">
    <property type="protein sequence ID" value="EER11463.1"/>
    <property type="molecule type" value="Genomic_DNA"/>
</dbReference>
<dbReference type="InterPro" id="IPR036034">
    <property type="entry name" value="PDZ_sf"/>
</dbReference>
<dbReference type="OrthoDB" id="3318at2759"/>
<dbReference type="Proteomes" id="UP000007800">
    <property type="component" value="Unassembled WGS sequence"/>
</dbReference>
<comment type="subcellular location">
    <subcellularLocation>
        <location evidence="1">Golgi apparatus membrane</location>
    </subcellularLocation>
</comment>
<dbReference type="GO" id="GO:0007030">
    <property type="term" value="P:Golgi organization"/>
    <property type="evidence" value="ECO:0007669"/>
    <property type="project" value="TreeGrafter"/>
</dbReference>
<protein>
    <submittedName>
        <fullName evidence="7">Golgi reassembly stacking protein, putative</fullName>
    </submittedName>
</protein>
<dbReference type="Gene3D" id="2.30.42.10">
    <property type="match status" value="2"/>
</dbReference>
<feature type="compositionally biased region" description="Basic and acidic residues" evidence="5">
    <location>
        <begin position="316"/>
        <end position="327"/>
    </location>
</feature>
<dbReference type="Pfam" id="PF04495">
    <property type="entry name" value="GRASP55_65"/>
    <property type="match status" value="1"/>
</dbReference>
<dbReference type="InParanoid" id="C5KVS8"/>
<evidence type="ECO:0000256" key="3">
    <source>
        <dbReference type="ARBA" id="ARBA00023034"/>
    </source>
</evidence>
<dbReference type="GeneID" id="9046804"/>